<evidence type="ECO:0000313" key="6">
    <source>
        <dbReference type="Proteomes" id="UP000241436"/>
    </source>
</evidence>
<evidence type="ECO:0000259" key="4">
    <source>
        <dbReference type="PROSITE" id="PS51857"/>
    </source>
</evidence>
<evidence type="ECO:0000313" key="5">
    <source>
        <dbReference type="EMBL" id="PTL37042.1"/>
    </source>
</evidence>
<dbReference type="InterPro" id="IPR012340">
    <property type="entry name" value="NA-bd_OB-fold"/>
</dbReference>
<dbReference type="PRINTS" id="PR00050">
    <property type="entry name" value="COLDSHOCK"/>
</dbReference>
<keyword evidence="2" id="KW-0963">Cytoplasm</keyword>
<keyword evidence="6" id="KW-1185">Reference proteome</keyword>
<comment type="subcellular location">
    <subcellularLocation>
        <location evidence="1 3">Cytoplasm</location>
    </subcellularLocation>
</comment>
<feature type="domain" description="CSD" evidence="4">
    <location>
        <begin position="1"/>
        <end position="65"/>
    </location>
</feature>
<reference evidence="5 6" key="1">
    <citation type="submission" date="2017-09" db="EMBL/GenBank/DDBJ databases">
        <title>Bloom of a denitrifying methanotroph, Candidatus Methylomirabilis limnetica, in a deep stratified lake.</title>
        <authorList>
            <person name="Graf J.S."/>
            <person name="Marchant H.K."/>
            <person name="Tienken D."/>
            <person name="Hach P.F."/>
            <person name="Brand A."/>
            <person name="Schubert C.J."/>
            <person name="Kuypers M.M."/>
            <person name="Milucka J."/>
        </authorList>
    </citation>
    <scope>NUCLEOTIDE SEQUENCE [LARGE SCALE GENOMIC DNA]</scope>
    <source>
        <strain evidence="5 6">Zug</strain>
    </source>
</reference>
<dbReference type="PROSITE" id="PS51857">
    <property type="entry name" value="CSD_2"/>
    <property type="match status" value="1"/>
</dbReference>
<sequence length="65" mass="7042">MATGTIKRLVRERGFGFIQGDDGVEIFFHRSALQGEAFDTLADGQAVTFDVEKGDKGPRAANVKV</sequence>
<accession>A0A2T4U0Z8</accession>
<dbReference type="AlphaFoldDB" id="A0A2T4U0Z8"/>
<reference evidence="6" key="2">
    <citation type="journal article" date="2018" name="Environ. Microbiol.">
        <title>Bloom of a denitrifying methanotroph, 'Candidatus Methylomirabilis limnetica', in a deep stratified lake.</title>
        <authorList>
            <person name="Graf J.S."/>
            <person name="Mayr M.J."/>
            <person name="Marchant H.K."/>
            <person name="Tienken D."/>
            <person name="Hach P.F."/>
            <person name="Brand A."/>
            <person name="Schubert C.J."/>
            <person name="Kuypers M.M."/>
            <person name="Milucka J."/>
        </authorList>
    </citation>
    <scope>NUCLEOTIDE SEQUENCE [LARGE SCALE GENOMIC DNA]</scope>
    <source>
        <strain evidence="6">Zug</strain>
    </source>
</reference>
<comment type="caution">
    <text evidence="5">The sequence shown here is derived from an EMBL/GenBank/DDBJ whole genome shotgun (WGS) entry which is preliminary data.</text>
</comment>
<dbReference type="PIRSF" id="PIRSF002599">
    <property type="entry name" value="Cold_shock_A"/>
    <property type="match status" value="1"/>
</dbReference>
<evidence type="ECO:0000256" key="2">
    <source>
        <dbReference type="ARBA" id="ARBA00022490"/>
    </source>
</evidence>
<dbReference type="PANTHER" id="PTHR11544">
    <property type="entry name" value="COLD SHOCK DOMAIN CONTAINING PROTEINS"/>
    <property type="match status" value="1"/>
</dbReference>
<dbReference type="PROSITE" id="PS00352">
    <property type="entry name" value="CSD_1"/>
    <property type="match status" value="1"/>
</dbReference>
<evidence type="ECO:0000256" key="3">
    <source>
        <dbReference type="RuleBase" id="RU000408"/>
    </source>
</evidence>
<name>A0A2T4U0Z8_9BACT</name>
<dbReference type="RefSeq" id="WP_107561204.1">
    <property type="nucleotide sequence ID" value="NZ_NVQC01000009.1"/>
</dbReference>
<dbReference type="GO" id="GO:0005737">
    <property type="term" value="C:cytoplasm"/>
    <property type="evidence" value="ECO:0007669"/>
    <property type="project" value="UniProtKB-SubCell"/>
</dbReference>
<organism evidence="5 6">
    <name type="scientific">Candidatus Methylomirabilis limnetica</name>
    <dbReference type="NCBI Taxonomy" id="2033718"/>
    <lineage>
        <taxon>Bacteria</taxon>
        <taxon>Candidatus Methylomirabilota</taxon>
        <taxon>Candidatus Methylomirabilia</taxon>
        <taxon>Candidatus Methylomirabilales</taxon>
        <taxon>Candidatus Methylomirabilaceae</taxon>
        <taxon>Candidatus Methylomirabilis</taxon>
    </lineage>
</organism>
<dbReference type="InterPro" id="IPR002059">
    <property type="entry name" value="CSP_DNA-bd"/>
</dbReference>
<dbReference type="InterPro" id="IPR050181">
    <property type="entry name" value="Cold_shock_domain"/>
</dbReference>
<dbReference type="SUPFAM" id="SSF50249">
    <property type="entry name" value="Nucleic acid-binding proteins"/>
    <property type="match status" value="1"/>
</dbReference>
<dbReference type="Proteomes" id="UP000241436">
    <property type="component" value="Unassembled WGS sequence"/>
</dbReference>
<dbReference type="InterPro" id="IPR011129">
    <property type="entry name" value="CSD"/>
</dbReference>
<dbReference type="OrthoDB" id="9810590at2"/>
<dbReference type="Gene3D" id="2.40.50.140">
    <property type="entry name" value="Nucleic acid-binding proteins"/>
    <property type="match status" value="1"/>
</dbReference>
<dbReference type="SMART" id="SM00357">
    <property type="entry name" value="CSP"/>
    <property type="match status" value="1"/>
</dbReference>
<dbReference type="InterPro" id="IPR019844">
    <property type="entry name" value="CSD_CS"/>
</dbReference>
<dbReference type="EMBL" id="NVQC01000009">
    <property type="protein sequence ID" value="PTL37042.1"/>
    <property type="molecule type" value="Genomic_DNA"/>
</dbReference>
<dbReference type="Pfam" id="PF00313">
    <property type="entry name" value="CSD"/>
    <property type="match status" value="1"/>
</dbReference>
<evidence type="ECO:0000256" key="1">
    <source>
        <dbReference type="ARBA" id="ARBA00004496"/>
    </source>
</evidence>
<dbReference type="InterPro" id="IPR012156">
    <property type="entry name" value="Cold_shock_CspA"/>
</dbReference>
<dbReference type="GO" id="GO:0003676">
    <property type="term" value="F:nucleic acid binding"/>
    <property type="evidence" value="ECO:0007669"/>
    <property type="project" value="InterPro"/>
</dbReference>
<protein>
    <submittedName>
        <fullName evidence="5">Cold-shock protein</fullName>
    </submittedName>
</protein>
<proteinExistence type="predicted"/>
<gene>
    <name evidence="5" type="ORF">CLG94_01905</name>
</gene>